<reference evidence="7 8" key="1">
    <citation type="submission" date="2019-11" db="EMBL/GenBank/DDBJ databases">
        <title>Metabolism of dissolved organic matter in forest soils.</title>
        <authorList>
            <person name="Cyle K.T."/>
            <person name="Wilhelm R.C."/>
            <person name="Martinez C.E."/>
        </authorList>
    </citation>
    <scope>NUCLEOTIDE SEQUENCE [LARGE SCALE GENOMIC DNA]</scope>
    <source>
        <strain evidence="7 8">1N</strain>
    </source>
</reference>
<evidence type="ECO:0000256" key="3">
    <source>
        <dbReference type="ARBA" id="ARBA00022692"/>
    </source>
</evidence>
<feature type="transmembrane region" description="Helical" evidence="6">
    <location>
        <begin position="280"/>
        <end position="306"/>
    </location>
</feature>
<feature type="transmembrane region" description="Helical" evidence="6">
    <location>
        <begin position="463"/>
        <end position="481"/>
    </location>
</feature>
<evidence type="ECO:0000256" key="5">
    <source>
        <dbReference type="ARBA" id="ARBA00023136"/>
    </source>
</evidence>
<evidence type="ECO:0000256" key="6">
    <source>
        <dbReference type="SAM" id="Phobius"/>
    </source>
</evidence>
<dbReference type="PANTHER" id="PTHR42770">
    <property type="entry name" value="AMINO ACID TRANSPORTER-RELATED"/>
    <property type="match status" value="1"/>
</dbReference>
<gene>
    <name evidence="7" type="ORF">GNZ12_31595</name>
</gene>
<dbReference type="InterPro" id="IPR050367">
    <property type="entry name" value="APC_superfamily"/>
</dbReference>
<feature type="transmembrane region" description="Helical" evidence="6">
    <location>
        <begin position="439"/>
        <end position="457"/>
    </location>
</feature>
<dbReference type="Pfam" id="PF13520">
    <property type="entry name" value="AA_permease_2"/>
    <property type="match status" value="1"/>
</dbReference>
<name>A0ABX2BY81_9BURK</name>
<sequence length="484" mass="51891">MTRETACSRLITERRQEDWRLDMEQQILSEGSTPGIIAVPPEIVAGNALKERLSTGHVVGLAMADVSPTMAVFLLSGAVFVSAGTAAAGVNLLMMVIVVLIALCLGELASMYPSAGGMYTLVRETLPAPFSWVTKFNYLLQGVIIPASIGLGIAQFLRDLYPTFPVPDTVIACLSIGLAAFIAMTKVEIGAWLTVLMVFVELTVLGIVTVAGFTHVHQSLGDLVVHPVMLNQTGNGIFAVGMVAVFASLAPAFNIINGYDAALGFAEELHGGRKNIGKAVVWAAVIASITIIIPLLAAMVAAPDLVGFLKAPSPVLYSVETAMGPWAKYVVDFGVIVALFNAGLSLMMYFGRGVYATGRDGAWPDAINKRIGTLNKHSVPGWATLTLAVPACVLSFFSYLDWLLNFSGTMIAAVYFCIGLGAFWARVSQKDVERPFRMPLWPLPPLIVVAFTGFALYSQELQYLGGELVLILVGLVCWQLSKRW</sequence>
<comment type="subcellular location">
    <subcellularLocation>
        <location evidence="1">Cell membrane</location>
        <topology evidence="1">Multi-pass membrane protein</topology>
    </subcellularLocation>
</comment>
<evidence type="ECO:0000256" key="4">
    <source>
        <dbReference type="ARBA" id="ARBA00022989"/>
    </source>
</evidence>
<keyword evidence="8" id="KW-1185">Reference proteome</keyword>
<proteinExistence type="predicted"/>
<keyword evidence="4 6" id="KW-1133">Transmembrane helix</keyword>
<dbReference type="Gene3D" id="1.20.1740.10">
    <property type="entry name" value="Amino acid/polyamine transporter I"/>
    <property type="match status" value="1"/>
</dbReference>
<dbReference type="InterPro" id="IPR002293">
    <property type="entry name" value="AA/rel_permease1"/>
</dbReference>
<feature type="transmembrane region" description="Helical" evidence="6">
    <location>
        <begin position="92"/>
        <end position="115"/>
    </location>
</feature>
<keyword evidence="3 6" id="KW-0812">Transmembrane</keyword>
<keyword evidence="5 6" id="KW-0472">Membrane</keyword>
<feature type="transmembrane region" description="Helical" evidence="6">
    <location>
        <begin position="379"/>
        <end position="400"/>
    </location>
</feature>
<evidence type="ECO:0000256" key="2">
    <source>
        <dbReference type="ARBA" id="ARBA00022475"/>
    </source>
</evidence>
<dbReference type="EMBL" id="WOEY01000127">
    <property type="protein sequence ID" value="NPT45785.1"/>
    <property type="molecule type" value="Genomic_DNA"/>
</dbReference>
<accession>A0ABX2BY81</accession>
<evidence type="ECO:0000313" key="8">
    <source>
        <dbReference type="Proteomes" id="UP000652198"/>
    </source>
</evidence>
<evidence type="ECO:0000313" key="7">
    <source>
        <dbReference type="EMBL" id="NPT45785.1"/>
    </source>
</evidence>
<evidence type="ECO:0000256" key="1">
    <source>
        <dbReference type="ARBA" id="ARBA00004651"/>
    </source>
</evidence>
<feature type="transmembrane region" description="Helical" evidence="6">
    <location>
        <begin position="326"/>
        <end position="350"/>
    </location>
</feature>
<protein>
    <submittedName>
        <fullName evidence="7">Amino acid permease</fullName>
    </submittedName>
</protein>
<feature type="transmembrane region" description="Helical" evidence="6">
    <location>
        <begin position="169"/>
        <end position="185"/>
    </location>
</feature>
<comment type="caution">
    <text evidence="7">The sequence shown here is derived from an EMBL/GenBank/DDBJ whole genome shotgun (WGS) entry which is preliminary data.</text>
</comment>
<dbReference type="Proteomes" id="UP000652198">
    <property type="component" value="Unassembled WGS sequence"/>
</dbReference>
<dbReference type="PIRSF" id="PIRSF006060">
    <property type="entry name" value="AA_transporter"/>
    <property type="match status" value="1"/>
</dbReference>
<organism evidence="7 8">
    <name type="scientific">Paraburkholderia solitsugae</name>
    <dbReference type="NCBI Taxonomy" id="2675748"/>
    <lineage>
        <taxon>Bacteria</taxon>
        <taxon>Pseudomonadati</taxon>
        <taxon>Pseudomonadota</taxon>
        <taxon>Betaproteobacteria</taxon>
        <taxon>Burkholderiales</taxon>
        <taxon>Burkholderiaceae</taxon>
        <taxon>Paraburkholderia</taxon>
    </lineage>
</organism>
<feature type="transmembrane region" description="Helical" evidence="6">
    <location>
        <begin position="136"/>
        <end position="157"/>
    </location>
</feature>
<dbReference type="PANTHER" id="PTHR42770:SF7">
    <property type="entry name" value="MEMBRANE PROTEIN"/>
    <property type="match status" value="1"/>
</dbReference>
<keyword evidence="2" id="KW-1003">Cell membrane</keyword>
<feature type="transmembrane region" description="Helical" evidence="6">
    <location>
        <begin position="236"/>
        <end position="259"/>
    </location>
</feature>
<feature type="transmembrane region" description="Helical" evidence="6">
    <location>
        <begin position="406"/>
        <end position="427"/>
    </location>
</feature>
<feature type="transmembrane region" description="Helical" evidence="6">
    <location>
        <begin position="192"/>
        <end position="216"/>
    </location>
</feature>